<dbReference type="PROSITE" id="PS51195">
    <property type="entry name" value="Q_MOTIF"/>
    <property type="match status" value="1"/>
</dbReference>
<evidence type="ECO:0000259" key="7">
    <source>
        <dbReference type="PROSITE" id="PS51195"/>
    </source>
</evidence>
<gene>
    <name evidence="8" type="ORF">CB5_LOCUS6027</name>
</gene>
<keyword evidence="3" id="KW-0347">Helicase</keyword>
<evidence type="ECO:0000313" key="8">
    <source>
        <dbReference type="EMBL" id="CAD1822816.1"/>
    </source>
</evidence>
<dbReference type="GO" id="GO:0003724">
    <property type="term" value="F:RNA helicase activity"/>
    <property type="evidence" value="ECO:0007669"/>
    <property type="project" value="InterPro"/>
</dbReference>
<dbReference type="GO" id="GO:0005524">
    <property type="term" value="F:ATP binding"/>
    <property type="evidence" value="ECO:0007669"/>
    <property type="project" value="UniProtKB-KW"/>
</dbReference>
<feature type="region of interest" description="Disordered" evidence="6">
    <location>
        <begin position="44"/>
        <end position="65"/>
    </location>
</feature>
<dbReference type="EMBL" id="LR862142">
    <property type="protein sequence ID" value="CAD1822816.1"/>
    <property type="molecule type" value="Genomic_DNA"/>
</dbReference>
<dbReference type="AlphaFoldDB" id="A0A6V7NWP4"/>
<keyword evidence="2" id="KW-0378">Hydrolase</keyword>
<sequence length="115" mass="12696">MRSQFLFGRFLSSIQVGWVRLDSPCEIGLVVVSDALLYLHSPRASPTPTPSLSAGSPPPPPSHAPACVADLRRRWHILVDGDDVPPPIPSFREMRISDPVLRKIREKGIVRPTPI</sequence>
<feature type="compositionally biased region" description="Low complexity" evidence="6">
    <location>
        <begin position="44"/>
        <end position="55"/>
    </location>
</feature>
<dbReference type="GO" id="GO:0016787">
    <property type="term" value="F:hydrolase activity"/>
    <property type="evidence" value="ECO:0007669"/>
    <property type="project" value="UniProtKB-KW"/>
</dbReference>
<evidence type="ECO:0000256" key="2">
    <source>
        <dbReference type="ARBA" id="ARBA00022801"/>
    </source>
</evidence>
<evidence type="ECO:0000256" key="6">
    <source>
        <dbReference type="SAM" id="MobiDB-lite"/>
    </source>
</evidence>
<reference evidence="8" key="1">
    <citation type="submission" date="2020-07" db="EMBL/GenBank/DDBJ databases">
        <authorList>
            <person name="Lin J."/>
        </authorList>
    </citation>
    <scope>NUCLEOTIDE SEQUENCE</scope>
</reference>
<accession>A0A6V7NWP4</accession>
<evidence type="ECO:0000256" key="1">
    <source>
        <dbReference type="ARBA" id="ARBA00022741"/>
    </source>
</evidence>
<feature type="short sequence motif" description="Q motif" evidence="5">
    <location>
        <begin position="89"/>
        <end position="115"/>
    </location>
</feature>
<proteinExistence type="predicted"/>
<keyword evidence="4" id="KW-0067">ATP-binding</keyword>
<keyword evidence="1" id="KW-0547">Nucleotide-binding</keyword>
<feature type="domain" description="DEAD-box RNA helicase Q" evidence="7">
    <location>
        <begin position="89"/>
        <end position="115"/>
    </location>
</feature>
<dbReference type="InterPro" id="IPR027417">
    <property type="entry name" value="P-loop_NTPase"/>
</dbReference>
<dbReference type="Gene3D" id="3.40.50.300">
    <property type="entry name" value="P-loop containing nucleotide triphosphate hydrolases"/>
    <property type="match status" value="1"/>
</dbReference>
<evidence type="ECO:0000256" key="4">
    <source>
        <dbReference type="ARBA" id="ARBA00022840"/>
    </source>
</evidence>
<name>A0A6V7NWP4_ANACO</name>
<evidence type="ECO:0000256" key="5">
    <source>
        <dbReference type="PROSITE-ProRule" id="PRU00552"/>
    </source>
</evidence>
<protein>
    <recommendedName>
        <fullName evidence="7">DEAD-box RNA helicase Q domain-containing protein</fullName>
    </recommendedName>
</protein>
<organism evidence="8">
    <name type="scientific">Ananas comosus var. bracteatus</name>
    <name type="common">red pineapple</name>
    <dbReference type="NCBI Taxonomy" id="296719"/>
    <lineage>
        <taxon>Eukaryota</taxon>
        <taxon>Viridiplantae</taxon>
        <taxon>Streptophyta</taxon>
        <taxon>Embryophyta</taxon>
        <taxon>Tracheophyta</taxon>
        <taxon>Spermatophyta</taxon>
        <taxon>Magnoliopsida</taxon>
        <taxon>Liliopsida</taxon>
        <taxon>Poales</taxon>
        <taxon>Bromeliaceae</taxon>
        <taxon>Bromelioideae</taxon>
        <taxon>Ananas</taxon>
    </lineage>
</organism>
<dbReference type="InterPro" id="IPR014014">
    <property type="entry name" value="RNA_helicase_DEAD_Q_motif"/>
</dbReference>
<evidence type="ECO:0000256" key="3">
    <source>
        <dbReference type="ARBA" id="ARBA00022806"/>
    </source>
</evidence>